<dbReference type="AlphaFoldDB" id="A0A6J7ZW92"/>
<evidence type="ECO:0000313" key="5">
    <source>
        <dbReference type="EMBL" id="CAC5356474.1"/>
    </source>
</evidence>
<dbReference type="SMART" id="SM00248">
    <property type="entry name" value="ANK"/>
    <property type="match status" value="2"/>
</dbReference>
<keyword evidence="2 3" id="KW-0040">ANK repeat</keyword>
<dbReference type="Gene3D" id="1.25.40.20">
    <property type="entry name" value="Ankyrin repeat-containing domain"/>
    <property type="match status" value="1"/>
</dbReference>
<dbReference type="InterPro" id="IPR051165">
    <property type="entry name" value="Multifunctional_ANK_Repeat"/>
</dbReference>
<dbReference type="PANTHER" id="PTHR24123:SF33">
    <property type="entry name" value="PROTEIN HOS4"/>
    <property type="match status" value="1"/>
</dbReference>
<dbReference type="Pfam" id="PF20720">
    <property type="entry name" value="nSTAND3"/>
    <property type="match status" value="1"/>
</dbReference>
<dbReference type="Proteomes" id="UP000507470">
    <property type="component" value="Unassembled WGS sequence"/>
</dbReference>
<sequence length="434" mass="50254">MIIPVLKPTDIRDYYQPGKQTVFIVDDICGKFVASQQQIESWQDLLPVVDMIIADKLCKIIMSCRLQVFKDDRFQLLRPFKDSECNLNSSDLSLTSEEKVSIAEIYIGTDAKELDEISIQCDFFPLLCSLYQENNDVDINNFFTNTFNVYKGYLDDLDTQGVDGRQKICSLALCVIFNNKLREQWLNGKAKKDQLQILEDTCEACGLNRGTSKKELKEAMATLIDTFVCKQNDIYSTLHDKLFDFLGQYFCRKMPECLIEHGDINFVFERFVWKATLDNKSNEFLTSIPDDFLELYLERFQNDWSSGNIGTVFGCSNMQKSIFRQDLIDYLTQLDRSQQFKLANIQDTMLSKEDPGSGNTPLISSCFFGYSDMVQWLLERDANVDQCRNDNFTPLIFTCQEGHIDILKMLLEKNPNINFQKTWSDSAFHGLYEW</sequence>
<organism evidence="5 6">
    <name type="scientific">Mytilus coruscus</name>
    <name type="common">Sea mussel</name>
    <dbReference type="NCBI Taxonomy" id="42192"/>
    <lineage>
        <taxon>Eukaryota</taxon>
        <taxon>Metazoa</taxon>
        <taxon>Spiralia</taxon>
        <taxon>Lophotrochozoa</taxon>
        <taxon>Mollusca</taxon>
        <taxon>Bivalvia</taxon>
        <taxon>Autobranchia</taxon>
        <taxon>Pteriomorphia</taxon>
        <taxon>Mytilida</taxon>
        <taxon>Mytiloidea</taxon>
        <taxon>Mytilidae</taxon>
        <taxon>Mytilinae</taxon>
        <taxon>Mytilus</taxon>
    </lineage>
</organism>
<protein>
    <submittedName>
        <fullName evidence="5">ANKRD17</fullName>
    </submittedName>
</protein>
<evidence type="ECO:0000256" key="1">
    <source>
        <dbReference type="ARBA" id="ARBA00022737"/>
    </source>
</evidence>
<dbReference type="InterPro" id="IPR036770">
    <property type="entry name" value="Ankyrin_rpt-contain_sf"/>
</dbReference>
<evidence type="ECO:0000256" key="3">
    <source>
        <dbReference type="PROSITE-ProRule" id="PRU00023"/>
    </source>
</evidence>
<feature type="repeat" description="ANK" evidence="3">
    <location>
        <begin position="390"/>
        <end position="422"/>
    </location>
</feature>
<evidence type="ECO:0000256" key="2">
    <source>
        <dbReference type="ARBA" id="ARBA00023043"/>
    </source>
</evidence>
<proteinExistence type="predicted"/>
<keyword evidence="1" id="KW-0677">Repeat</keyword>
<feature type="repeat" description="ANK" evidence="3">
    <location>
        <begin position="357"/>
        <end position="389"/>
    </location>
</feature>
<dbReference type="InterPro" id="IPR002110">
    <property type="entry name" value="Ankyrin_rpt"/>
</dbReference>
<dbReference type="PANTHER" id="PTHR24123">
    <property type="entry name" value="ANKYRIN REPEAT-CONTAINING"/>
    <property type="match status" value="1"/>
</dbReference>
<evidence type="ECO:0000259" key="4">
    <source>
        <dbReference type="Pfam" id="PF20720"/>
    </source>
</evidence>
<dbReference type="PROSITE" id="PS50088">
    <property type="entry name" value="ANK_REPEAT"/>
    <property type="match status" value="2"/>
</dbReference>
<dbReference type="EMBL" id="CACVKT020000156">
    <property type="protein sequence ID" value="CAC5356474.1"/>
    <property type="molecule type" value="Genomic_DNA"/>
</dbReference>
<dbReference type="Pfam" id="PF12796">
    <property type="entry name" value="Ank_2"/>
    <property type="match status" value="1"/>
</dbReference>
<keyword evidence="6" id="KW-1185">Reference proteome</keyword>
<accession>A0A6J7ZW92</accession>
<evidence type="ECO:0000313" key="6">
    <source>
        <dbReference type="Proteomes" id="UP000507470"/>
    </source>
</evidence>
<name>A0A6J7ZW92_MYTCO</name>
<dbReference type="SUPFAM" id="SSF48403">
    <property type="entry name" value="Ankyrin repeat"/>
    <property type="match status" value="1"/>
</dbReference>
<dbReference type="InterPro" id="IPR049050">
    <property type="entry name" value="nSTAND3"/>
</dbReference>
<reference evidence="5 6" key="1">
    <citation type="submission" date="2020-06" db="EMBL/GenBank/DDBJ databases">
        <authorList>
            <person name="Li R."/>
            <person name="Bekaert M."/>
        </authorList>
    </citation>
    <scope>NUCLEOTIDE SEQUENCE [LARGE SCALE GENOMIC DNA]</scope>
    <source>
        <strain evidence="6">wild</strain>
    </source>
</reference>
<feature type="domain" description="Novel STAND NTPase 3" evidence="4">
    <location>
        <begin position="3"/>
        <end position="103"/>
    </location>
</feature>
<gene>
    <name evidence="5" type="ORF">MCOR_616</name>
</gene>
<dbReference type="PROSITE" id="PS50297">
    <property type="entry name" value="ANK_REP_REGION"/>
    <property type="match status" value="2"/>
</dbReference>